<dbReference type="SMART" id="SM00062">
    <property type="entry name" value="PBPb"/>
    <property type="match status" value="1"/>
</dbReference>
<sequence length="1247" mass="139210">MLPMPAILLSFLMLWNTAAGALTLTDDEKTWLTAHPQLRLGVDASWPPFEFRDQEGRYQGLAADYIALIQDRLGVSLKPVEPSSWTEVLQQARDGRIDLLPGIMSTPERQGYLAFTRPYLDFPIVILAHEKGPQPRTLKDLYGLKVAVVENYAPHELLRTHHPDLNLVALPNVSSALQALATDAVDAVVGDLASSIWSLRQLKLEGLYVSGDTPYRYQLAMAAPRDQQALIGILDKVIADMSSDEVSEIQQRWVGNVVDQRSFWQDTLLYGLPAVLLLIAILAAVIRINRRLSSEISRRIALEQELRSSEYHYRGLIESLSAIAWEADANDFTYSYVSPHAEDLLGYPLHDWLKPGFWRSILHPDDALWAQALCESETAAGRDHSLDYRVMRADGQPLWVRNIVSMIEHGPRPLMRGLMIDISETKRTEDALRLSQQKFASVFEQCPDILLIARHSDGVLLEVNEAFEEQIGLSPGQVIGRTATELNLWANEGMGPKLLERLHQGGIRNVEMTFRRNDGELFTGLTSAETFELDGSLALVVAVRDISQLKQTQQQLQTSEEKFAKAFHASPDGLLLSRQSDGLLLEVNEGFCRLTGYEFNTPIDQTSFDLGIWVDLNERKRLIGQLGRDGFVRDFSCHIRRSDGQIRLCELSARPLPIGGVDCMLTIARDITERHLMQEKLQLAATVFENTAEGVLITDTDQRISAVNRAFSEITGYSEIEALGQTPRLLASGQHDSAFYIAMWHQLTAEGHWQGEIYNKRKNGELYPSWLTISAVRNSEHVITHFVAVFADISSIKHAQAKLDYQAHHDPLTGLPNRALFENRLQAALTCAQVSNRQGAVLFLDLDRFKHINDSLGHPVGDLLLKGIAQRLKEQVRDVDTVARLGGDEFIILLPGLHKPTDAQAIANKLLACFVAPFQAGEHEFFTSASIGTSLYPQDGTDVATLIRNADAAMYRSKAKGRNRVEAYTCDLTVQASERIAMEHELRRAIERNEMSLSFQPKLSLKTQTLVGAEALIRWSHPTFGEVPPEHFIHLAEENGTILQLGDWVLEQACQQMHSWKKTYRAFGPLSINLAGAQLRQPNLAKRIEHLLKVYQLTAGDLQLEITENFIMSQAEEALAVLHQLKQLGVQLAIDDFGTGYSSLSYLKRLPLDILKIDKSFIRGLPDDPHDAAIARAIIALGRSMQLTIIAEGVENQAQQRFLAAEGCEQIQGYIVSLPLPPDEFAASFLRIALSDLSDGTVSKPSL</sequence>
<dbReference type="InterPro" id="IPR000160">
    <property type="entry name" value="GGDEF_dom"/>
</dbReference>
<dbReference type="Proteomes" id="UP001064504">
    <property type="component" value="Chromosome"/>
</dbReference>
<dbReference type="SUPFAM" id="SSF141868">
    <property type="entry name" value="EAL domain-like"/>
    <property type="match status" value="1"/>
</dbReference>
<dbReference type="Gene3D" id="3.20.20.450">
    <property type="entry name" value="EAL domain"/>
    <property type="match status" value="1"/>
</dbReference>
<evidence type="ECO:0000256" key="1">
    <source>
        <dbReference type="SAM" id="SignalP"/>
    </source>
</evidence>
<reference evidence="6" key="1">
    <citation type="submission" date="2022-09" db="EMBL/GenBank/DDBJ databases">
        <title>Complete genome sequence of Pseudomonas promysalinigenes strain RL-WG26, a newly isolated PGPR with the potential for plant salinity stress alleviation.</title>
        <authorList>
            <person name="Ren L."/>
            <person name="Wang G."/>
            <person name="Hu H."/>
        </authorList>
    </citation>
    <scope>NUCLEOTIDE SEQUENCE</scope>
    <source>
        <strain evidence="6">RL-WG26</strain>
    </source>
</reference>
<dbReference type="CDD" id="cd01007">
    <property type="entry name" value="PBP2_BvgS_HisK_like"/>
    <property type="match status" value="1"/>
</dbReference>
<dbReference type="EMBL" id="CP104557">
    <property type="protein sequence ID" value="UXH40392.1"/>
    <property type="molecule type" value="Genomic_DNA"/>
</dbReference>
<feature type="chain" id="PRO_5045150415" evidence="1">
    <location>
        <begin position="22"/>
        <end position="1247"/>
    </location>
</feature>
<dbReference type="SUPFAM" id="SSF55785">
    <property type="entry name" value="PYP-like sensor domain (PAS domain)"/>
    <property type="match status" value="4"/>
</dbReference>
<dbReference type="PROSITE" id="PS50887">
    <property type="entry name" value="GGDEF"/>
    <property type="match status" value="1"/>
</dbReference>
<dbReference type="Pfam" id="PF00497">
    <property type="entry name" value="SBP_bac_3"/>
    <property type="match status" value="1"/>
</dbReference>
<dbReference type="SUPFAM" id="SSF55073">
    <property type="entry name" value="Nucleotide cyclase"/>
    <property type="match status" value="1"/>
</dbReference>
<dbReference type="InterPro" id="IPR001633">
    <property type="entry name" value="EAL_dom"/>
</dbReference>
<feature type="domain" description="PAS" evidence="2">
    <location>
        <begin position="309"/>
        <end position="366"/>
    </location>
</feature>
<feature type="domain" description="PAC" evidence="3">
    <location>
        <begin position="384"/>
        <end position="434"/>
    </location>
</feature>
<evidence type="ECO:0000259" key="2">
    <source>
        <dbReference type="PROSITE" id="PS50112"/>
    </source>
</evidence>
<dbReference type="InterPro" id="IPR029787">
    <property type="entry name" value="Nucleotide_cyclase"/>
</dbReference>
<evidence type="ECO:0000259" key="5">
    <source>
        <dbReference type="PROSITE" id="PS50887"/>
    </source>
</evidence>
<dbReference type="PROSITE" id="PS50113">
    <property type="entry name" value="PAC"/>
    <property type="match status" value="3"/>
</dbReference>
<evidence type="ECO:0000313" key="6">
    <source>
        <dbReference type="EMBL" id="UXH40392.1"/>
    </source>
</evidence>
<name>A0ABY6AMK5_9PSED</name>
<dbReference type="InterPro" id="IPR035965">
    <property type="entry name" value="PAS-like_dom_sf"/>
</dbReference>
<evidence type="ECO:0000259" key="3">
    <source>
        <dbReference type="PROSITE" id="PS50113"/>
    </source>
</evidence>
<dbReference type="CDD" id="cd01948">
    <property type="entry name" value="EAL"/>
    <property type="match status" value="1"/>
</dbReference>
<dbReference type="InterPro" id="IPR000700">
    <property type="entry name" value="PAS-assoc_C"/>
</dbReference>
<dbReference type="Gene3D" id="3.30.450.20">
    <property type="entry name" value="PAS domain"/>
    <property type="match status" value="4"/>
</dbReference>
<feature type="signal peptide" evidence="1">
    <location>
        <begin position="1"/>
        <end position="21"/>
    </location>
</feature>
<dbReference type="InterPro" id="IPR035919">
    <property type="entry name" value="EAL_sf"/>
</dbReference>
<dbReference type="Pfam" id="PF08447">
    <property type="entry name" value="PAS_3"/>
    <property type="match status" value="1"/>
</dbReference>
<feature type="domain" description="PAS" evidence="2">
    <location>
        <begin position="680"/>
        <end position="726"/>
    </location>
</feature>
<dbReference type="CDD" id="cd00130">
    <property type="entry name" value="PAS"/>
    <property type="match status" value="4"/>
</dbReference>
<keyword evidence="7" id="KW-1185">Reference proteome</keyword>
<keyword evidence="1" id="KW-0732">Signal</keyword>
<dbReference type="Pfam" id="PF00990">
    <property type="entry name" value="GGDEF"/>
    <property type="match status" value="1"/>
</dbReference>
<dbReference type="InterPro" id="IPR043128">
    <property type="entry name" value="Rev_trsase/Diguanyl_cyclase"/>
</dbReference>
<organism evidence="6 7">
    <name type="scientific">Pseudomonas promysalinigenes</name>
    <dbReference type="NCBI Taxonomy" id="485898"/>
    <lineage>
        <taxon>Bacteria</taxon>
        <taxon>Pseudomonadati</taxon>
        <taxon>Pseudomonadota</taxon>
        <taxon>Gammaproteobacteria</taxon>
        <taxon>Pseudomonadales</taxon>
        <taxon>Pseudomonadaceae</taxon>
        <taxon>Pseudomonas</taxon>
    </lineage>
</organism>
<dbReference type="Pfam" id="PF13426">
    <property type="entry name" value="PAS_9"/>
    <property type="match status" value="3"/>
</dbReference>
<feature type="domain" description="GGDEF" evidence="5">
    <location>
        <begin position="837"/>
        <end position="970"/>
    </location>
</feature>
<dbReference type="PANTHER" id="PTHR44757">
    <property type="entry name" value="DIGUANYLATE CYCLASE DGCP"/>
    <property type="match status" value="1"/>
</dbReference>
<dbReference type="InterPro" id="IPR001638">
    <property type="entry name" value="Solute-binding_3/MltF_N"/>
</dbReference>
<dbReference type="InterPro" id="IPR052155">
    <property type="entry name" value="Biofilm_reg_signaling"/>
</dbReference>
<feature type="domain" description="PAC" evidence="3">
    <location>
        <begin position="753"/>
        <end position="805"/>
    </location>
</feature>
<dbReference type="SMART" id="SM00086">
    <property type="entry name" value="PAC"/>
    <property type="match status" value="4"/>
</dbReference>
<dbReference type="InterPro" id="IPR001610">
    <property type="entry name" value="PAC"/>
</dbReference>
<dbReference type="SMART" id="SM00052">
    <property type="entry name" value="EAL"/>
    <property type="match status" value="1"/>
</dbReference>
<evidence type="ECO:0000259" key="4">
    <source>
        <dbReference type="PROSITE" id="PS50883"/>
    </source>
</evidence>
<proteinExistence type="predicted"/>
<dbReference type="InterPro" id="IPR000014">
    <property type="entry name" value="PAS"/>
</dbReference>
<dbReference type="PROSITE" id="PS50112">
    <property type="entry name" value="PAS"/>
    <property type="match status" value="3"/>
</dbReference>
<dbReference type="PROSITE" id="PS50883">
    <property type="entry name" value="EAL"/>
    <property type="match status" value="1"/>
</dbReference>
<accession>A0ABY6AMK5</accession>
<dbReference type="RefSeq" id="WP_060477454.1">
    <property type="nucleotide sequence ID" value="NZ_CP104557.1"/>
</dbReference>
<gene>
    <name evidence="6" type="ORF">N5C08_02215</name>
</gene>
<dbReference type="CDD" id="cd01949">
    <property type="entry name" value="GGDEF"/>
    <property type="match status" value="1"/>
</dbReference>
<feature type="domain" description="PAC" evidence="3">
    <location>
        <begin position="508"/>
        <end position="558"/>
    </location>
</feature>
<protein>
    <submittedName>
        <fullName evidence="6">EAL domain-containing protein</fullName>
    </submittedName>
</protein>
<feature type="domain" description="EAL" evidence="4">
    <location>
        <begin position="979"/>
        <end position="1233"/>
    </location>
</feature>
<dbReference type="SUPFAM" id="SSF53850">
    <property type="entry name" value="Periplasmic binding protein-like II"/>
    <property type="match status" value="1"/>
</dbReference>
<dbReference type="InterPro" id="IPR013655">
    <property type="entry name" value="PAS_fold_3"/>
</dbReference>
<dbReference type="Gene3D" id="3.40.190.10">
    <property type="entry name" value="Periplasmic binding protein-like II"/>
    <property type="match status" value="2"/>
</dbReference>
<dbReference type="SMART" id="SM00091">
    <property type="entry name" value="PAS"/>
    <property type="match status" value="4"/>
</dbReference>
<dbReference type="Gene3D" id="3.30.70.270">
    <property type="match status" value="1"/>
</dbReference>
<dbReference type="SMART" id="SM00267">
    <property type="entry name" value="GGDEF"/>
    <property type="match status" value="1"/>
</dbReference>
<dbReference type="NCBIfam" id="TIGR00229">
    <property type="entry name" value="sensory_box"/>
    <property type="match status" value="4"/>
</dbReference>
<dbReference type="NCBIfam" id="TIGR00254">
    <property type="entry name" value="GGDEF"/>
    <property type="match status" value="1"/>
</dbReference>
<dbReference type="PANTHER" id="PTHR44757:SF2">
    <property type="entry name" value="BIOFILM ARCHITECTURE MAINTENANCE PROTEIN MBAA"/>
    <property type="match status" value="1"/>
</dbReference>
<dbReference type="Pfam" id="PF00563">
    <property type="entry name" value="EAL"/>
    <property type="match status" value="1"/>
</dbReference>
<evidence type="ECO:0000313" key="7">
    <source>
        <dbReference type="Proteomes" id="UP001064504"/>
    </source>
</evidence>
<feature type="domain" description="PAS" evidence="2">
    <location>
        <begin position="435"/>
        <end position="482"/>
    </location>
</feature>